<protein>
    <submittedName>
        <fullName evidence="2">Stage V sporulation protein AB</fullName>
    </submittedName>
</protein>
<proteinExistence type="predicted"/>
<reference evidence="2" key="1">
    <citation type="submission" date="2022-05" db="EMBL/GenBank/DDBJ databases">
        <title>Novel bacterial taxa in a minimal lignocellulolytic consortium and its capacity to transform plastics disclosed by genome-resolved metagenomics.</title>
        <authorList>
            <person name="Rodriguez C.A.D."/>
            <person name="Diaz-Garcia L."/>
            <person name="Herrera K."/>
            <person name="Tarazona N.A."/>
            <person name="Sproer C."/>
            <person name="Overmann J."/>
            <person name="Jimenez D.J."/>
        </authorList>
    </citation>
    <scope>NUCLEOTIDE SEQUENCE</scope>
    <source>
        <strain evidence="2">MAG5</strain>
    </source>
</reference>
<organism evidence="2 3">
    <name type="scientific">Candidatus Pristimantibacillus lignocellulolyticus</name>
    <dbReference type="NCBI Taxonomy" id="2994561"/>
    <lineage>
        <taxon>Bacteria</taxon>
        <taxon>Bacillati</taxon>
        <taxon>Bacillota</taxon>
        <taxon>Bacilli</taxon>
        <taxon>Bacillales</taxon>
        <taxon>Paenibacillaceae</taxon>
        <taxon>Candidatus Pristimantibacillus</taxon>
    </lineage>
</organism>
<dbReference type="KEGG" id="plig:NAG76_20490"/>
<accession>A0A9J6ZDF7</accession>
<evidence type="ECO:0000313" key="2">
    <source>
        <dbReference type="EMBL" id="URN94171.1"/>
    </source>
</evidence>
<keyword evidence="1" id="KW-0472">Membrane</keyword>
<name>A0A9J6ZDF7_9BACL</name>
<keyword evidence="1" id="KW-0812">Transmembrane</keyword>
<feature type="transmembrane region" description="Helical" evidence="1">
    <location>
        <begin position="44"/>
        <end position="62"/>
    </location>
</feature>
<dbReference type="EMBL" id="CP097899">
    <property type="protein sequence ID" value="URN94171.1"/>
    <property type="molecule type" value="Genomic_DNA"/>
</dbReference>
<feature type="transmembrane region" description="Helical" evidence="1">
    <location>
        <begin position="6"/>
        <end position="32"/>
    </location>
</feature>
<dbReference type="InterPro" id="IPR020144">
    <property type="entry name" value="SpoVAB"/>
</dbReference>
<dbReference type="Pfam" id="PF13782">
    <property type="entry name" value="SpoVAB"/>
    <property type="match status" value="1"/>
</dbReference>
<keyword evidence="1" id="KW-1133">Transmembrane helix</keyword>
<feature type="transmembrane region" description="Helical" evidence="1">
    <location>
        <begin position="82"/>
        <end position="105"/>
    </location>
</feature>
<sequence>MIEFLQIGFIMFLALSGGIVVGTSFVALLVIFDLIPRLAQLTNSYHLSFCFESALIGGALYFTVTDFLNIQLNLPLPPITSFIGLLDGMFVGMLAAALTEVMNVLPIIAKRLSLSRAMVALVMAMVIGKTVGSFFDWLIFQW</sequence>
<dbReference type="AlphaFoldDB" id="A0A9J6ZDF7"/>
<gene>
    <name evidence="2" type="ORF">NAG76_20490</name>
</gene>
<evidence type="ECO:0000256" key="1">
    <source>
        <dbReference type="SAM" id="Phobius"/>
    </source>
</evidence>
<feature type="transmembrane region" description="Helical" evidence="1">
    <location>
        <begin position="117"/>
        <end position="140"/>
    </location>
</feature>
<dbReference type="Proteomes" id="UP001056756">
    <property type="component" value="Chromosome"/>
</dbReference>
<evidence type="ECO:0000313" key="3">
    <source>
        <dbReference type="Proteomes" id="UP001056756"/>
    </source>
</evidence>